<evidence type="ECO:0000256" key="1">
    <source>
        <dbReference type="SAM" id="SignalP"/>
    </source>
</evidence>
<organism evidence="2 3">
    <name type="scientific">Pseudooctadecabacter jejudonensis</name>
    <dbReference type="NCBI Taxonomy" id="1391910"/>
    <lineage>
        <taxon>Bacteria</taxon>
        <taxon>Pseudomonadati</taxon>
        <taxon>Pseudomonadota</taxon>
        <taxon>Alphaproteobacteria</taxon>
        <taxon>Rhodobacterales</taxon>
        <taxon>Paracoccaceae</taxon>
        <taxon>Pseudooctadecabacter</taxon>
    </lineage>
</organism>
<name>A0A1Y5T2L4_9RHOB</name>
<keyword evidence="1" id="KW-0732">Signal</keyword>
<sequence>MTVTKTLTWELRVLAMCGAICAAPALAEDFTPPDILILGDSQLSFGAGPVFLDFFSNLHENCAMSATQSTQLDQLDQSRVSVIGVRSTSVPSWIATGGRAKDTVCKVDPTWRVNAGSYGYQNTSGNQYVQIGQGAPYQFCAAGQSPLQHMFRDDYYDPSLVVFNFLGNSARRWADSPERAIQDVTEMMAQLPDDQACIFMTTAPAYRQNTVDLRLRAQDNLQAAFDVVGQQCTFVEGATPETIAANLGNASHFRRRANGTVKDPFHPNTAASETFFDLQRGAICDAIFAELDPAPAEPFLVVSTMDESMYDMPVVAVAKVVTAN</sequence>
<dbReference type="AlphaFoldDB" id="A0A1Y5T2L4"/>
<evidence type="ECO:0000313" key="3">
    <source>
        <dbReference type="Proteomes" id="UP000193623"/>
    </source>
</evidence>
<keyword evidence="3" id="KW-1185">Reference proteome</keyword>
<reference evidence="2 3" key="1">
    <citation type="submission" date="2017-03" db="EMBL/GenBank/DDBJ databases">
        <authorList>
            <person name="Afonso C.L."/>
            <person name="Miller P.J."/>
            <person name="Scott M.A."/>
            <person name="Spackman E."/>
            <person name="Goraichik I."/>
            <person name="Dimitrov K.M."/>
            <person name="Suarez D.L."/>
            <person name="Swayne D.E."/>
        </authorList>
    </citation>
    <scope>NUCLEOTIDE SEQUENCE [LARGE SCALE GENOMIC DNA]</scope>
    <source>
        <strain evidence="2 3">CECT 8397</strain>
    </source>
</reference>
<dbReference type="EMBL" id="FWFT01000004">
    <property type="protein sequence ID" value="SLN50836.1"/>
    <property type="molecule type" value="Genomic_DNA"/>
</dbReference>
<feature type="chain" id="PRO_5012667039" description="SGNH hydrolase-type esterase domain-containing protein" evidence="1">
    <location>
        <begin position="28"/>
        <end position="324"/>
    </location>
</feature>
<gene>
    <name evidence="2" type="ORF">PSJ8397_02654</name>
</gene>
<accession>A0A1Y5T2L4</accession>
<proteinExistence type="predicted"/>
<dbReference type="Proteomes" id="UP000193623">
    <property type="component" value="Unassembled WGS sequence"/>
</dbReference>
<evidence type="ECO:0000313" key="2">
    <source>
        <dbReference type="EMBL" id="SLN50836.1"/>
    </source>
</evidence>
<protein>
    <recommendedName>
        <fullName evidence="4">SGNH hydrolase-type esterase domain-containing protein</fullName>
    </recommendedName>
</protein>
<feature type="signal peptide" evidence="1">
    <location>
        <begin position="1"/>
        <end position="27"/>
    </location>
</feature>
<evidence type="ECO:0008006" key="4">
    <source>
        <dbReference type="Google" id="ProtNLM"/>
    </source>
</evidence>